<name>A0A8X8FS09_9GAMM</name>
<dbReference type="Gene3D" id="3.30.700.10">
    <property type="entry name" value="Glycoprotein, Type 4 Pilin"/>
    <property type="match status" value="1"/>
</dbReference>
<evidence type="ECO:0000256" key="2">
    <source>
        <dbReference type="ARBA" id="ARBA00022481"/>
    </source>
</evidence>
<accession>A0A8X8FS09</accession>
<gene>
    <name evidence="5" type="ORF">H9654_06390</name>
</gene>
<dbReference type="NCBIfam" id="TIGR02532">
    <property type="entry name" value="IV_pilin_GFxxxE"/>
    <property type="match status" value="1"/>
</dbReference>
<sequence length="139" mass="14592">MKNYRGFTLIELMIVVAIIAVLAAIAIPQYNDYTARSQLSEAIVLLGGFKTPVGEQFSNDNSATSCSIPSDAVTSGKYVASINAEEANPCVITASMRGDGVNKKVQSSTVKITYAAASGIWSCTTSAPEEVAPKGCPHE</sequence>
<dbReference type="Proteomes" id="UP000636938">
    <property type="component" value="Unassembled WGS sequence"/>
</dbReference>
<dbReference type="GO" id="GO:0009289">
    <property type="term" value="C:pilus"/>
    <property type="evidence" value="ECO:0007669"/>
    <property type="project" value="InterPro"/>
</dbReference>
<evidence type="ECO:0000256" key="1">
    <source>
        <dbReference type="ARBA" id="ARBA00005233"/>
    </source>
</evidence>
<evidence type="ECO:0000313" key="5">
    <source>
        <dbReference type="EMBL" id="MBD7953835.1"/>
    </source>
</evidence>
<dbReference type="SUPFAM" id="SSF54523">
    <property type="entry name" value="Pili subunits"/>
    <property type="match status" value="1"/>
</dbReference>
<dbReference type="RefSeq" id="WP_191769901.1">
    <property type="nucleotide sequence ID" value="NZ_JACSQS010000004.1"/>
</dbReference>
<keyword evidence="2" id="KW-0488">Methylation</keyword>
<keyword evidence="4" id="KW-1133">Transmembrane helix</keyword>
<keyword evidence="3" id="KW-0281">Fimbrium</keyword>
<reference evidence="5 6" key="1">
    <citation type="submission" date="2020-08" db="EMBL/GenBank/DDBJ databases">
        <title>A Genomic Blueprint of the Chicken Gut Microbiome.</title>
        <authorList>
            <person name="Gilroy R."/>
            <person name="Ravi A."/>
            <person name="Getino M."/>
            <person name="Pursley I."/>
            <person name="Horton D.L."/>
            <person name="Alikhan N.-F."/>
            <person name="Baker D."/>
            <person name="Gharbi K."/>
            <person name="Hall N."/>
            <person name="Watson M."/>
            <person name="Adriaenssens E.M."/>
            <person name="Foster-Nyarko E."/>
            <person name="Jarju S."/>
            <person name="Secka A."/>
            <person name="Antonio M."/>
            <person name="Oren A."/>
            <person name="Chaudhuri R."/>
            <person name="La Ragione R.M."/>
            <person name="Hildebrand F."/>
            <person name="Pallen M.J."/>
        </authorList>
    </citation>
    <scope>NUCLEOTIDE SEQUENCE [LARGE SCALE GENOMIC DNA]</scope>
    <source>
        <strain evidence="5 6">Sa5BUN4</strain>
    </source>
</reference>
<keyword evidence="4" id="KW-0812">Transmembrane</keyword>
<organism evidence="5 6">
    <name type="scientific">Stenotrophomonas lacuserhaii</name>
    <dbReference type="NCBI Taxonomy" id="2760084"/>
    <lineage>
        <taxon>Bacteria</taxon>
        <taxon>Pseudomonadati</taxon>
        <taxon>Pseudomonadota</taxon>
        <taxon>Gammaproteobacteria</taxon>
        <taxon>Lysobacterales</taxon>
        <taxon>Lysobacteraceae</taxon>
        <taxon>Stenotrophomonas</taxon>
    </lineage>
</organism>
<keyword evidence="6" id="KW-1185">Reference proteome</keyword>
<dbReference type="Pfam" id="PF07963">
    <property type="entry name" value="N_methyl"/>
    <property type="match status" value="1"/>
</dbReference>
<evidence type="ECO:0000256" key="4">
    <source>
        <dbReference type="SAM" id="Phobius"/>
    </source>
</evidence>
<evidence type="ECO:0000313" key="6">
    <source>
        <dbReference type="Proteomes" id="UP000636938"/>
    </source>
</evidence>
<dbReference type="InterPro" id="IPR045584">
    <property type="entry name" value="Pilin-like"/>
</dbReference>
<proteinExistence type="inferred from homology"/>
<evidence type="ECO:0000256" key="3">
    <source>
        <dbReference type="RuleBase" id="RU000389"/>
    </source>
</evidence>
<keyword evidence="4" id="KW-0472">Membrane</keyword>
<dbReference type="EMBL" id="JACSQS010000004">
    <property type="protein sequence ID" value="MBD7953835.1"/>
    <property type="molecule type" value="Genomic_DNA"/>
</dbReference>
<feature type="transmembrane region" description="Helical" evidence="4">
    <location>
        <begin position="6"/>
        <end position="27"/>
    </location>
</feature>
<comment type="similarity">
    <text evidence="1 3">Belongs to the N-Me-Phe pilin family.</text>
</comment>
<comment type="caution">
    <text evidence="5">The sequence shown here is derived from an EMBL/GenBank/DDBJ whole genome shotgun (WGS) entry which is preliminary data.</text>
</comment>
<dbReference type="PROSITE" id="PS00409">
    <property type="entry name" value="PROKAR_NTER_METHYL"/>
    <property type="match status" value="1"/>
</dbReference>
<dbReference type="Pfam" id="PF00114">
    <property type="entry name" value="Pilin"/>
    <property type="match status" value="1"/>
</dbReference>
<dbReference type="AlphaFoldDB" id="A0A8X8FS09"/>
<dbReference type="GO" id="GO:0007155">
    <property type="term" value="P:cell adhesion"/>
    <property type="evidence" value="ECO:0007669"/>
    <property type="project" value="InterPro"/>
</dbReference>
<dbReference type="InterPro" id="IPR001082">
    <property type="entry name" value="Pilin"/>
</dbReference>
<protein>
    <submittedName>
        <fullName evidence="5">Pilin</fullName>
    </submittedName>
</protein>
<dbReference type="InterPro" id="IPR012902">
    <property type="entry name" value="N_methyl_site"/>
</dbReference>